<proteinExistence type="predicted"/>
<dbReference type="Proteomes" id="UP000318578">
    <property type="component" value="Unassembled WGS sequence"/>
</dbReference>
<keyword evidence="2" id="KW-1185">Reference proteome</keyword>
<name>A0A558A8I4_9PSEU</name>
<dbReference type="AlphaFoldDB" id="A0A558A8I4"/>
<sequence>MTDVLKNLLAAAGLPASDSETAAYLAGYEAQRIAVDALYEVPAARYADPALRFRAGARITDWATPPAASPAVSPEP</sequence>
<evidence type="ECO:0000313" key="1">
    <source>
        <dbReference type="EMBL" id="TVT20574.1"/>
    </source>
</evidence>
<dbReference type="RefSeq" id="WP_144640883.1">
    <property type="nucleotide sequence ID" value="NZ_BNAX01000010.1"/>
</dbReference>
<accession>A0A558A8I4</accession>
<dbReference type="EMBL" id="VJZA01000034">
    <property type="protein sequence ID" value="TVT20574.1"/>
    <property type="molecule type" value="Genomic_DNA"/>
</dbReference>
<evidence type="ECO:0000313" key="2">
    <source>
        <dbReference type="Proteomes" id="UP000318578"/>
    </source>
</evidence>
<dbReference type="OrthoDB" id="4559676at2"/>
<organism evidence="1 2">
    <name type="scientific">Amycolatopsis acidiphila</name>
    <dbReference type="NCBI Taxonomy" id="715473"/>
    <lineage>
        <taxon>Bacteria</taxon>
        <taxon>Bacillati</taxon>
        <taxon>Actinomycetota</taxon>
        <taxon>Actinomycetes</taxon>
        <taxon>Pseudonocardiales</taxon>
        <taxon>Pseudonocardiaceae</taxon>
        <taxon>Amycolatopsis</taxon>
    </lineage>
</organism>
<comment type="caution">
    <text evidence="1">The sequence shown here is derived from an EMBL/GenBank/DDBJ whole genome shotgun (WGS) entry which is preliminary data.</text>
</comment>
<gene>
    <name evidence="1" type="ORF">FNH06_19755</name>
</gene>
<protein>
    <submittedName>
        <fullName evidence="1">Uncharacterized protein</fullName>
    </submittedName>
</protein>
<reference evidence="1 2" key="1">
    <citation type="submission" date="2019-07" db="EMBL/GenBank/DDBJ databases">
        <title>New species of Amycolatopsis and Streptomyces.</title>
        <authorList>
            <person name="Duangmal K."/>
            <person name="Teo W.F.A."/>
            <person name="Lipun K."/>
        </authorList>
    </citation>
    <scope>NUCLEOTIDE SEQUENCE [LARGE SCALE GENOMIC DNA]</scope>
    <source>
        <strain evidence="1 2">JCM 30562</strain>
    </source>
</reference>